<dbReference type="EMBL" id="JARJCM010000135">
    <property type="protein sequence ID" value="KAJ7026639.1"/>
    <property type="molecule type" value="Genomic_DNA"/>
</dbReference>
<accession>A0AAD6SFF5</accession>
<evidence type="ECO:0000313" key="1">
    <source>
        <dbReference type="EMBL" id="KAJ7026639.1"/>
    </source>
</evidence>
<name>A0AAD6SFF5_9AGAR</name>
<gene>
    <name evidence="1" type="ORF">C8F04DRAFT_1399918</name>
</gene>
<dbReference type="SUPFAM" id="SSF81383">
    <property type="entry name" value="F-box domain"/>
    <property type="match status" value="1"/>
</dbReference>
<dbReference type="AlphaFoldDB" id="A0AAD6SFF5"/>
<sequence>MTALLVFQELFDQTSDLPPEYPEVIESAYPILTLPPEIVAEIFLNFLPIYPECPPLLGVLSPLALCGICRPWREIVLSTPMLWRALEIELREYEDPKALTRKLDLMDAWLLRSGNCPLSLKIHHHRAFASFSIRPSPPSLPGFYHTIVRHRRQWEHLYLVMSFRHLSIIQGDMPRLRHLTFGPNDVPVEEAPTPDLFNHAPQLDSVILTEDFVPSAMSLPWTQFTRLEGLCLYEHECAEILTSVLHLVHCAMTVVGTQQNITIPVVPAHLHLQNLILHVSDMTRVEVDLSDLLSKLTLPALRTLQLPESYMPLDPLPTLESFISRSRCSLDELLIEDASLPEVHYREALSSIGIITLKQRLIERIAVRLPVS</sequence>
<keyword evidence="2" id="KW-1185">Reference proteome</keyword>
<proteinExistence type="predicted"/>
<comment type="caution">
    <text evidence="1">The sequence shown here is derived from an EMBL/GenBank/DDBJ whole genome shotgun (WGS) entry which is preliminary data.</text>
</comment>
<evidence type="ECO:0000313" key="2">
    <source>
        <dbReference type="Proteomes" id="UP001218188"/>
    </source>
</evidence>
<organism evidence="1 2">
    <name type="scientific">Mycena alexandri</name>
    <dbReference type="NCBI Taxonomy" id="1745969"/>
    <lineage>
        <taxon>Eukaryota</taxon>
        <taxon>Fungi</taxon>
        <taxon>Dikarya</taxon>
        <taxon>Basidiomycota</taxon>
        <taxon>Agaricomycotina</taxon>
        <taxon>Agaricomycetes</taxon>
        <taxon>Agaricomycetidae</taxon>
        <taxon>Agaricales</taxon>
        <taxon>Marasmiineae</taxon>
        <taxon>Mycenaceae</taxon>
        <taxon>Mycena</taxon>
    </lineage>
</organism>
<dbReference type="Proteomes" id="UP001218188">
    <property type="component" value="Unassembled WGS sequence"/>
</dbReference>
<reference evidence="1" key="1">
    <citation type="submission" date="2023-03" db="EMBL/GenBank/DDBJ databases">
        <title>Massive genome expansion in bonnet fungi (Mycena s.s.) driven by repeated elements and novel gene families across ecological guilds.</title>
        <authorList>
            <consortium name="Lawrence Berkeley National Laboratory"/>
            <person name="Harder C.B."/>
            <person name="Miyauchi S."/>
            <person name="Viragh M."/>
            <person name="Kuo A."/>
            <person name="Thoen E."/>
            <person name="Andreopoulos B."/>
            <person name="Lu D."/>
            <person name="Skrede I."/>
            <person name="Drula E."/>
            <person name="Henrissat B."/>
            <person name="Morin E."/>
            <person name="Kohler A."/>
            <person name="Barry K."/>
            <person name="LaButti K."/>
            <person name="Morin E."/>
            <person name="Salamov A."/>
            <person name="Lipzen A."/>
            <person name="Mereny Z."/>
            <person name="Hegedus B."/>
            <person name="Baldrian P."/>
            <person name="Stursova M."/>
            <person name="Weitz H."/>
            <person name="Taylor A."/>
            <person name="Grigoriev I.V."/>
            <person name="Nagy L.G."/>
            <person name="Martin F."/>
            <person name="Kauserud H."/>
        </authorList>
    </citation>
    <scope>NUCLEOTIDE SEQUENCE</scope>
    <source>
        <strain evidence="1">CBHHK200</strain>
    </source>
</reference>
<evidence type="ECO:0008006" key="3">
    <source>
        <dbReference type="Google" id="ProtNLM"/>
    </source>
</evidence>
<protein>
    <recommendedName>
        <fullName evidence="3">F-box domain-containing protein</fullName>
    </recommendedName>
</protein>
<dbReference type="InterPro" id="IPR036047">
    <property type="entry name" value="F-box-like_dom_sf"/>
</dbReference>